<organism evidence="3 4">
    <name type="scientific">Lichtheimia corymbifera JMRC:FSU:9682</name>
    <dbReference type="NCBI Taxonomy" id="1263082"/>
    <lineage>
        <taxon>Eukaryota</taxon>
        <taxon>Fungi</taxon>
        <taxon>Fungi incertae sedis</taxon>
        <taxon>Mucoromycota</taxon>
        <taxon>Mucoromycotina</taxon>
        <taxon>Mucoromycetes</taxon>
        <taxon>Mucorales</taxon>
        <taxon>Lichtheimiaceae</taxon>
        <taxon>Lichtheimia</taxon>
    </lineage>
</organism>
<evidence type="ECO:0000259" key="2">
    <source>
        <dbReference type="Pfam" id="PF14616"/>
    </source>
</evidence>
<dbReference type="PANTHER" id="PTHR28125:SF3">
    <property type="entry name" value="TRANSCRIPTION REGULATOR RUA1 C-TERMINAL DOMAIN-CONTAINING PROTEIN"/>
    <property type="match status" value="1"/>
</dbReference>
<evidence type="ECO:0000313" key="3">
    <source>
        <dbReference type="EMBL" id="CDH51871.1"/>
    </source>
</evidence>
<dbReference type="STRING" id="1263082.A0A068RSB8"/>
<dbReference type="VEuPathDB" id="FungiDB:LCOR_03421.1"/>
<dbReference type="OrthoDB" id="5595379at2759"/>
<accession>A0A068RSB8</accession>
<proteinExistence type="predicted"/>
<sequence>MYYHHNTDQQDMQQHHIWQEAAAPLWVNTSLPSNGTTTTTPVQQALSTPLTAPSSSTDDSVVFGPTITTVAATSKTTATMPISPTAYTTPSSIPSLPNPPVSQVAATGGPWYDFMSPEPLSFDDTLRDCINMLSCRKGSFDFAQFQQAHIKQEPLLSPGVSQHVDDNVIVASSLSEPLTTPAREQQYHHHSSASPSPPSSHHHHHHHNQCQQHHQQQQQMGYTRQQQQPDAVGVLEHPPSLPYRHPPNNMPPTWLPEVQMDQDAMPRRQKPRYKDDEYSPKWVRYSGHLKEGYCDTCVEGRWLQLKNSAYWYHKQFYHGISSVSGKHFAEPLEQRLNAEGVIEGLCHQCETYVPICNSKRRRNNILWYKHAHKCHVYNKPEKYNNVSIY</sequence>
<keyword evidence="4" id="KW-1185">Reference proteome</keyword>
<dbReference type="Proteomes" id="UP000027586">
    <property type="component" value="Unassembled WGS sequence"/>
</dbReference>
<gene>
    <name evidence="3" type="ORF">LCOR_03421.1</name>
</gene>
<feature type="compositionally biased region" description="Low complexity" evidence="1">
    <location>
        <begin position="36"/>
        <end position="58"/>
    </location>
</feature>
<name>A0A068RSB8_9FUNG</name>
<feature type="region of interest" description="Disordered" evidence="1">
    <location>
        <begin position="180"/>
        <end position="256"/>
    </location>
</feature>
<evidence type="ECO:0000256" key="1">
    <source>
        <dbReference type="SAM" id="MobiDB-lite"/>
    </source>
</evidence>
<dbReference type="InterPro" id="IPR028012">
    <property type="entry name" value="Rua1_C"/>
</dbReference>
<feature type="domain" description="Transcription regulator Rua1 C-terminal" evidence="2">
    <location>
        <begin position="275"/>
        <end position="375"/>
    </location>
</feature>
<dbReference type="AlphaFoldDB" id="A0A068RSB8"/>
<dbReference type="PANTHER" id="PTHR28125">
    <property type="entry name" value="MEIOTIC EXPRESSION UP-REGULATED PROTEIN 26"/>
    <property type="match status" value="1"/>
</dbReference>
<evidence type="ECO:0000313" key="4">
    <source>
        <dbReference type="Proteomes" id="UP000027586"/>
    </source>
</evidence>
<feature type="compositionally biased region" description="Pro residues" evidence="1">
    <location>
        <begin position="239"/>
        <end position="254"/>
    </location>
</feature>
<dbReference type="Pfam" id="PF14616">
    <property type="entry name" value="Rua1_C"/>
    <property type="match status" value="1"/>
</dbReference>
<protein>
    <submittedName>
        <fullName evidence="3">Meiotic expression up-regulated protein 26</fullName>
    </submittedName>
</protein>
<reference evidence="3" key="1">
    <citation type="submission" date="2013-08" db="EMBL/GenBank/DDBJ databases">
        <title>Gene expansion shapes genome architecture in the human pathogen Lichtheimia corymbifera: an evolutionary genomics analysis in the ancient terrestrial Mucorales (Mucoromycotina).</title>
        <authorList>
            <person name="Schwartze V.U."/>
            <person name="Winter S."/>
            <person name="Shelest E."/>
            <person name="Marcet-Houben M."/>
            <person name="Horn F."/>
            <person name="Wehner S."/>
            <person name="Hoffmann K."/>
            <person name="Riege K."/>
            <person name="Sammeth M."/>
            <person name="Nowrousian M."/>
            <person name="Valiante V."/>
            <person name="Linde J."/>
            <person name="Jacobsen I.D."/>
            <person name="Marz M."/>
            <person name="Brakhage A.A."/>
            <person name="Gabaldon T."/>
            <person name="Bocker S."/>
            <person name="Voigt K."/>
        </authorList>
    </citation>
    <scope>NUCLEOTIDE SEQUENCE [LARGE SCALE GENOMIC DNA]</scope>
    <source>
        <strain evidence="3">FSU 9682</strain>
    </source>
</reference>
<feature type="compositionally biased region" description="Low complexity" evidence="1">
    <location>
        <begin position="209"/>
        <end position="229"/>
    </location>
</feature>
<feature type="region of interest" description="Disordered" evidence="1">
    <location>
        <begin position="29"/>
        <end position="58"/>
    </location>
</feature>
<dbReference type="EMBL" id="CBTN010000011">
    <property type="protein sequence ID" value="CDH51871.1"/>
    <property type="molecule type" value="Genomic_DNA"/>
</dbReference>
<comment type="caution">
    <text evidence="3">The sequence shown here is derived from an EMBL/GenBank/DDBJ whole genome shotgun (WGS) entry which is preliminary data.</text>
</comment>